<proteinExistence type="predicted"/>
<dbReference type="PANTHER" id="PTHR12629:SF0">
    <property type="entry name" value="DIPHOSPHOINOSITOL-POLYPHOSPHATE DIPHOSPHATASE"/>
    <property type="match status" value="1"/>
</dbReference>
<name>A0A1M4WXN1_9RHOB</name>
<protein>
    <submittedName>
        <fullName evidence="6">8-oxo-dGTP pyrophosphatase MutT, NUDIX family</fullName>
    </submittedName>
</protein>
<dbReference type="RefSeq" id="WP_149775687.1">
    <property type="nucleotide sequence ID" value="NZ_FQVK01000010.1"/>
</dbReference>
<keyword evidence="7" id="KW-1185">Reference proteome</keyword>
<gene>
    <name evidence="6" type="ORF">SAMN05444279_11017</name>
</gene>
<feature type="domain" description="Nudix hydrolase" evidence="5">
    <location>
        <begin position="19"/>
        <end position="151"/>
    </location>
</feature>
<reference evidence="6 7" key="1">
    <citation type="submission" date="2016-11" db="EMBL/GenBank/DDBJ databases">
        <authorList>
            <person name="Varghese N."/>
            <person name="Submissions S."/>
        </authorList>
    </citation>
    <scope>NUCLEOTIDE SEQUENCE [LARGE SCALE GENOMIC DNA]</scope>
    <source>
        <strain evidence="6 7">DSM 29341</strain>
    </source>
</reference>
<evidence type="ECO:0000259" key="5">
    <source>
        <dbReference type="PROSITE" id="PS51462"/>
    </source>
</evidence>
<dbReference type="CDD" id="cd04666">
    <property type="entry name" value="NUDIX_DIPP2_like_Nudt4"/>
    <property type="match status" value="1"/>
</dbReference>
<dbReference type="GO" id="GO:0016462">
    <property type="term" value="F:pyrophosphatase activity"/>
    <property type="evidence" value="ECO:0007669"/>
    <property type="project" value="InterPro"/>
</dbReference>
<organism evidence="6 7">
    <name type="scientific">Ruegeria intermedia</name>
    <dbReference type="NCBI Taxonomy" id="996115"/>
    <lineage>
        <taxon>Bacteria</taxon>
        <taxon>Pseudomonadati</taxon>
        <taxon>Pseudomonadota</taxon>
        <taxon>Alphaproteobacteria</taxon>
        <taxon>Rhodobacterales</taxon>
        <taxon>Roseobacteraceae</taxon>
        <taxon>Ruegeria</taxon>
    </lineage>
</organism>
<keyword evidence="4" id="KW-0460">Magnesium</keyword>
<dbReference type="Pfam" id="PF00293">
    <property type="entry name" value="NUDIX"/>
    <property type="match status" value="1"/>
</dbReference>
<dbReference type="InterPro" id="IPR000086">
    <property type="entry name" value="NUDIX_hydrolase_dom"/>
</dbReference>
<evidence type="ECO:0000256" key="4">
    <source>
        <dbReference type="ARBA" id="ARBA00022842"/>
    </source>
</evidence>
<accession>A0A1M4WXN1</accession>
<dbReference type="Gene3D" id="3.90.79.10">
    <property type="entry name" value="Nucleoside Triphosphate Pyrophosphohydrolase"/>
    <property type="match status" value="1"/>
</dbReference>
<dbReference type="GO" id="GO:0046872">
    <property type="term" value="F:metal ion binding"/>
    <property type="evidence" value="ECO:0007669"/>
    <property type="project" value="UniProtKB-KW"/>
</dbReference>
<dbReference type="GO" id="GO:0005737">
    <property type="term" value="C:cytoplasm"/>
    <property type="evidence" value="ECO:0007669"/>
    <property type="project" value="TreeGrafter"/>
</dbReference>
<dbReference type="EMBL" id="FQVK01000010">
    <property type="protein sequence ID" value="SHE85968.1"/>
    <property type="molecule type" value="Genomic_DNA"/>
</dbReference>
<dbReference type="PANTHER" id="PTHR12629">
    <property type="entry name" value="DIPHOSPHOINOSITOL POLYPHOSPHATE PHOSPHOHYDROLASE"/>
    <property type="match status" value="1"/>
</dbReference>
<evidence type="ECO:0000256" key="1">
    <source>
        <dbReference type="ARBA" id="ARBA00001946"/>
    </source>
</evidence>
<dbReference type="InterPro" id="IPR015797">
    <property type="entry name" value="NUDIX_hydrolase-like_dom_sf"/>
</dbReference>
<evidence type="ECO:0000256" key="2">
    <source>
        <dbReference type="ARBA" id="ARBA00022723"/>
    </source>
</evidence>
<evidence type="ECO:0000313" key="7">
    <source>
        <dbReference type="Proteomes" id="UP000325134"/>
    </source>
</evidence>
<evidence type="ECO:0000256" key="3">
    <source>
        <dbReference type="ARBA" id="ARBA00022801"/>
    </source>
</evidence>
<dbReference type="SUPFAM" id="SSF55811">
    <property type="entry name" value="Nudix"/>
    <property type="match status" value="1"/>
</dbReference>
<dbReference type="InterPro" id="IPR047198">
    <property type="entry name" value="DDP-like_NUDIX"/>
</dbReference>
<dbReference type="AlphaFoldDB" id="A0A1M4WXN1"/>
<dbReference type="OrthoDB" id="7066910at2"/>
<dbReference type="PROSITE" id="PS51462">
    <property type="entry name" value="NUDIX"/>
    <property type="match status" value="1"/>
</dbReference>
<dbReference type="Proteomes" id="UP000325134">
    <property type="component" value="Unassembled WGS sequence"/>
</dbReference>
<sequence length="151" mass="17184">MTWLHKFWEGVLKPLFQRPRLVQFAALCTRGDGPDTQVLLVTSRDTGRWIIPKGWPIDGLNGAEAAAQEAWEEAGVRNAEVDPEPVGSYCYGKVRKSGAIDPVCTTVYRLRVTDLADEFPEMHERTREWVSPQEASERVHEPELKKLLLRI</sequence>
<keyword evidence="3" id="KW-0378">Hydrolase</keyword>
<comment type="cofactor">
    <cofactor evidence="1">
        <name>Mg(2+)</name>
        <dbReference type="ChEBI" id="CHEBI:18420"/>
    </cofactor>
</comment>
<keyword evidence="2" id="KW-0479">Metal-binding</keyword>
<evidence type="ECO:0000313" key="6">
    <source>
        <dbReference type="EMBL" id="SHE85968.1"/>
    </source>
</evidence>